<name>A0A6I2U2R8_9BACT</name>
<dbReference type="PANTHER" id="PTHR10799">
    <property type="entry name" value="SNF2/RAD54 HELICASE FAMILY"/>
    <property type="match status" value="1"/>
</dbReference>
<dbReference type="InterPro" id="IPR038718">
    <property type="entry name" value="SNF2-like_sf"/>
</dbReference>
<dbReference type="GO" id="GO:0004386">
    <property type="term" value="F:helicase activity"/>
    <property type="evidence" value="ECO:0007669"/>
    <property type="project" value="UniProtKB-KW"/>
</dbReference>
<dbReference type="InterPro" id="IPR001650">
    <property type="entry name" value="Helicase_C-like"/>
</dbReference>
<dbReference type="PROSITE" id="PS51192">
    <property type="entry name" value="HELICASE_ATP_BIND_1"/>
    <property type="match status" value="1"/>
</dbReference>
<comment type="caution">
    <text evidence="2">The sequence shown here is derived from an EMBL/GenBank/DDBJ whole genome shotgun (WGS) entry which is preliminary data.</text>
</comment>
<dbReference type="Proteomes" id="UP000450161">
    <property type="component" value="Unassembled WGS sequence"/>
</dbReference>
<dbReference type="InterPro" id="IPR000330">
    <property type="entry name" value="SNF2_N"/>
</dbReference>
<keyword evidence="2" id="KW-0347">Helicase</keyword>
<feature type="domain" description="Helicase ATP-binding" evidence="1">
    <location>
        <begin position="13"/>
        <end position="178"/>
    </location>
</feature>
<proteinExistence type="predicted"/>
<protein>
    <submittedName>
        <fullName evidence="2">DEAD/DEAH box helicase</fullName>
    </submittedName>
</protein>
<reference evidence="2 3" key="1">
    <citation type="submission" date="2019-08" db="EMBL/GenBank/DDBJ databases">
        <title>In-depth cultivation of the pig gut microbiome towards novel bacterial diversity and tailored functional studies.</title>
        <authorList>
            <person name="Wylensek D."/>
            <person name="Hitch T.C.A."/>
            <person name="Clavel T."/>
        </authorList>
    </citation>
    <scope>NUCLEOTIDE SEQUENCE [LARGE SCALE GENOMIC DNA]</scope>
    <source>
        <strain evidence="2 3">LKV-178-WT-2C</strain>
    </source>
</reference>
<accession>A0A6I2U2R8</accession>
<dbReference type="InterPro" id="IPR027417">
    <property type="entry name" value="P-loop_NTPase"/>
</dbReference>
<evidence type="ECO:0000313" key="3">
    <source>
        <dbReference type="Proteomes" id="UP000450161"/>
    </source>
</evidence>
<dbReference type="InterPro" id="IPR014001">
    <property type="entry name" value="Helicase_ATP-bd"/>
</dbReference>
<gene>
    <name evidence="2" type="ORF">FYJ72_08790</name>
</gene>
<organism evidence="2 3">
    <name type="scientific">Segatella copri</name>
    <dbReference type="NCBI Taxonomy" id="165179"/>
    <lineage>
        <taxon>Bacteria</taxon>
        <taxon>Pseudomonadati</taxon>
        <taxon>Bacteroidota</taxon>
        <taxon>Bacteroidia</taxon>
        <taxon>Bacteroidales</taxon>
        <taxon>Prevotellaceae</taxon>
        <taxon>Segatella</taxon>
    </lineage>
</organism>
<dbReference type="Pfam" id="PF00176">
    <property type="entry name" value="SNF2-rel_dom"/>
    <property type="match status" value="1"/>
</dbReference>
<keyword evidence="2" id="KW-0067">ATP-binding</keyword>
<dbReference type="Gene3D" id="3.40.50.300">
    <property type="entry name" value="P-loop containing nucleotide triphosphate hydrolases"/>
    <property type="match status" value="1"/>
</dbReference>
<dbReference type="SUPFAM" id="SSF52540">
    <property type="entry name" value="P-loop containing nucleoside triphosphate hydrolases"/>
    <property type="match status" value="2"/>
</dbReference>
<dbReference type="RefSeq" id="WP_154481203.1">
    <property type="nucleotide sequence ID" value="NZ_VUNF01000015.1"/>
</dbReference>
<sequence>MRYKPYEYQREAMQWILDHPRCGLFLDMGLGKTVSTLTALQELMDECEVSRTLVVAPKKVAETTWTTEAEKWDHLRGLKVAKVMGTEKQRNLALASKADIYVIGRDSFVWLFGKYGGELPFDALVIDELTSFKSSKSERFKAMKAATASVKRVIGLTGTPAPNGLIDLWAQMYCIDMGERLGKSVSKYRNAYFETHKWNNIIVRCDVKKGAEDVIREKISDICLSMQAKDYLQLPDMIVHSTKVYLSEKTMAEYSKFEKEKVLEFTELHTGESANILANSAAGLMNKLSQFANGAIYDEDRDVHEIHNEKLDKLAEIVEAANGSGVLVFYQFKHDIDRIKKKLKGYNVRSYEGEKELKAWNNHEIDVLLAHPMSTAFGLNMQQGGHYIVWFGTGWNLELYQQANARLHRQGQQYPVQVYKLICANTVDERAEAALDGKTGVQQSLMDSLNFLLRKYNRTITIKDEY</sequence>
<dbReference type="SMART" id="SM00487">
    <property type="entry name" value="DEXDc"/>
    <property type="match status" value="1"/>
</dbReference>
<dbReference type="AlphaFoldDB" id="A0A6I2U2R8"/>
<dbReference type="GO" id="GO:0005524">
    <property type="term" value="F:ATP binding"/>
    <property type="evidence" value="ECO:0007669"/>
    <property type="project" value="InterPro"/>
</dbReference>
<keyword evidence="2" id="KW-0547">Nucleotide-binding</keyword>
<evidence type="ECO:0000259" key="1">
    <source>
        <dbReference type="PROSITE" id="PS51192"/>
    </source>
</evidence>
<keyword evidence="2" id="KW-0378">Hydrolase</keyword>
<dbReference type="EMBL" id="VUNF01000015">
    <property type="protein sequence ID" value="MST77774.1"/>
    <property type="molecule type" value="Genomic_DNA"/>
</dbReference>
<evidence type="ECO:0000313" key="2">
    <source>
        <dbReference type="EMBL" id="MST77774.1"/>
    </source>
</evidence>
<dbReference type="Pfam" id="PF00271">
    <property type="entry name" value="Helicase_C"/>
    <property type="match status" value="1"/>
</dbReference>
<dbReference type="Gene3D" id="3.40.50.10810">
    <property type="entry name" value="Tandem AAA-ATPase domain"/>
    <property type="match status" value="1"/>
</dbReference>